<proteinExistence type="predicted"/>
<name>A0ACB9CXX9_CICIN</name>
<evidence type="ECO:0000313" key="2">
    <source>
        <dbReference type="Proteomes" id="UP001055811"/>
    </source>
</evidence>
<organism evidence="1 2">
    <name type="scientific">Cichorium intybus</name>
    <name type="common">Chicory</name>
    <dbReference type="NCBI Taxonomy" id="13427"/>
    <lineage>
        <taxon>Eukaryota</taxon>
        <taxon>Viridiplantae</taxon>
        <taxon>Streptophyta</taxon>
        <taxon>Embryophyta</taxon>
        <taxon>Tracheophyta</taxon>
        <taxon>Spermatophyta</taxon>
        <taxon>Magnoliopsida</taxon>
        <taxon>eudicotyledons</taxon>
        <taxon>Gunneridae</taxon>
        <taxon>Pentapetalae</taxon>
        <taxon>asterids</taxon>
        <taxon>campanulids</taxon>
        <taxon>Asterales</taxon>
        <taxon>Asteraceae</taxon>
        <taxon>Cichorioideae</taxon>
        <taxon>Cichorieae</taxon>
        <taxon>Cichoriinae</taxon>
        <taxon>Cichorium</taxon>
    </lineage>
</organism>
<comment type="caution">
    <text evidence="1">The sequence shown here is derived from an EMBL/GenBank/DDBJ whole genome shotgun (WGS) entry which is preliminary data.</text>
</comment>
<dbReference type="Proteomes" id="UP001055811">
    <property type="component" value="Linkage Group LG05"/>
</dbReference>
<sequence length="149" mass="16877">MKLIIQPSNEFSDGKESYRPEPTYDTTGAINGTNCIKEHFAGKSIMATVRSTKAFAAFAVMNSFGFYSSVFVIYMITNDFPLQFALQLLLIILSTNYAVCVHETVPNDNDILRITCIVLPIIFGVVFVLLMGRTVWKKYRQLQNDKVYI</sequence>
<reference evidence="2" key="1">
    <citation type="journal article" date="2022" name="Mol. Ecol. Resour.">
        <title>The genomes of chicory, endive, great burdock and yacon provide insights into Asteraceae palaeo-polyploidization history and plant inulin production.</title>
        <authorList>
            <person name="Fan W."/>
            <person name="Wang S."/>
            <person name="Wang H."/>
            <person name="Wang A."/>
            <person name="Jiang F."/>
            <person name="Liu H."/>
            <person name="Zhao H."/>
            <person name="Xu D."/>
            <person name="Zhang Y."/>
        </authorList>
    </citation>
    <scope>NUCLEOTIDE SEQUENCE [LARGE SCALE GENOMIC DNA]</scope>
    <source>
        <strain evidence="2">cv. Punajuju</strain>
    </source>
</reference>
<evidence type="ECO:0000313" key="1">
    <source>
        <dbReference type="EMBL" id="KAI3739023.1"/>
    </source>
</evidence>
<protein>
    <submittedName>
        <fullName evidence="1">Uncharacterized protein</fullName>
    </submittedName>
</protein>
<accession>A0ACB9CXX9</accession>
<gene>
    <name evidence="1" type="ORF">L2E82_29373</name>
</gene>
<keyword evidence="2" id="KW-1185">Reference proteome</keyword>
<dbReference type="EMBL" id="CM042013">
    <property type="protein sequence ID" value="KAI3739023.1"/>
    <property type="molecule type" value="Genomic_DNA"/>
</dbReference>
<reference evidence="1 2" key="2">
    <citation type="journal article" date="2022" name="Mol. Ecol. Resour.">
        <title>The genomes of chicory, endive, great burdock and yacon provide insights into Asteraceae paleo-polyploidization history and plant inulin production.</title>
        <authorList>
            <person name="Fan W."/>
            <person name="Wang S."/>
            <person name="Wang H."/>
            <person name="Wang A."/>
            <person name="Jiang F."/>
            <person name="Liu H."/>
            <person name="Zhao H."/>
            <person name="Xu D."/>
            <person name="Zhang Y."/>
        </authorList>
    </citation>
    <scope>NUCLEOTIDE SEQUENCE [LARGE SCALE GENOMIC DNA]</scope>
    <source>
        <strain evidence="2">cv. Punajuju</strain>
        <tissue evidence="1">Leaves</tissue>
    </source>
</reference>